<dbReference type="HOGENOM" id="CLU_031281_4_2_5"/>
<dbReference type="PANTHER" id="PTHR10900:SF77">
    <property type="entry name" value="FI19380P1"/>
    <property type="match status" value="1"/>
</dbReference>
<sequence>MMKRTGLFLAAVAISALSAAPAFAANIYETLKGNPQFSTLTKIIEANDLKFRYTEGNITVFAPTDEALANQPGGVDDMLTGDNPSNKENARALLLYSIVSGRHTPASLSGKVTEATTLQRGKVTIDGTQSPIHYGHSQFGANVSGEAIEASNGIIIPIDALPIPVFDDGTPAAQPIQ</sequence>
<feature type="signal peptide" evidence="1">
    <location>
        <begin position="1"/>
        <end position="24"/>
    </location>
</feature>
<dbReference type="InterPro" id="IPR036378">
    <property type="entry name" value="FAS1_dom_sf"/>
</dbReference>
<feature type="chain" id="PRO_5002709774" evidence="1">
    <location>
        <begin position="25"/>
        <end position="177"/>
    </location>
</feature>
<dbReference type="KEGG" id="pla:Plav_3301"/>
<keyword evidence="1" id="KW-0732">Signal</keyword>
<dbReference type="GO" id="GO:0031012">
    <property type="term" value="C:extracellular matrix"/>
    <property type="evidence" value="ECO:0007669"/>
    <property type="project" value="TreeGrafter"/>
</dbReference>
<dbReference type="SMART" id="SM00554">
    <property type="entry name" value="FAS1"/>
    <property type="match status" value="1"/>
</dbReference>
<dbReference type="GO" id="GO:0050839">
    <property type="term" value="F:cell adhesion molecule binding"/>
    <property type="evidence" value="ECO:0007669"/>
    <property type="project" value="TreeGrafter"/>
</dbReference>
<dbReference type="STRING" id="402881.Plav_3301"/>
<gene>
    <name evidence="3" type="ordered locus">Plav_3301</name>
</gene>
<dbReference type="Gene3D" id="2.30.180.10">
    <property type="entry name" value="FAS1 domain"/>
    <property type="match status" value="1"/>
</dbReference>
<evidence type="ECO:0000256" key="1">
    <source>
        <dbReference type="SAM" id="SignalP"/>
    </source>
</evidence>
<accession>A7HYC3</accession>
<dbReference type="Pfam" id="PF02469">
    <property type="entry name" value="Fasciclin"/>
    <property type="match status" value="1"/>
</dbReference>
<dbReference type="SUPFAM" id="SSF82153">
    <property type="entry name" value="FAS1 domain"/>
    <property type="match status" value="1"/>
</dbReference>
<dbReference type="eggNOG" id="COG2335">
    <property type="taxonomic scope" value="Bacteria"/>
</dbReference>
<reference evidence="3 4" key="1">
    <citation type="journal article" date="2011" name="Stand. Genomic Sci.">
        <title>Complete genome sequence of Parvibaculum lavamentivorans type strain (DS-1(T)).</title>
        <authorList>
            <person name="Schleheck D."/>
            <person name="Weiss M."/>
            <person name="Pitluck S."/>
            <person name="Bruce D."/>
            <person name="Land M.L."/>
            <person name="Han S."/>
            <person name="Saunders E."/>
            <person name="Tapia R."/>
            <person name="Detter C."/>
            <person name="Brettin T."/>
            <person name="Han J."/>
            <person name="Woyke T."/>
            <person name="Goodwin L."/>
            <person name="Pennacchio L."/>
            <person name="Nolan M."/>
            <person name="Cook A.M."/>
            <person name="Kjelleberg S."/>
            <person name="Thomas T."/>
        </authorList>
    </citation>
    <scope>NUCLEOTIDE SEQUENCE [LARGE SCALE GENOMIC DNA]</scope>
    <source>
        <strain evidence="4">DS-1 / DSM 13023 / NCIMB 13966</strain>
    </source>
</reference>
<dbReference type="AlphaFoldDB" id="A7HYC3"/>
<name>A7HYC3_PARL1</name>
<dbReference type="PANTHER" id="PTHR10900">
    <property type="entry name" value="PERIOSTIN-RELATED"/>
    <property type="match status" value="1"/>
</dbReference>
<feature type="domain" description="FAS1" evidence="2">
    <location>
        <begin position="24"/>
        <end position="162"/>
    </location>
</feature>
<dbReference type="InterPro" id="IPR000782">
    <property type="entry name" value="FAS1_domain"/>
</dbReference>
<dbReference type="RefSeq" id="WP_012112234.1">
    <property type="nucleotide sequence ID" value="NC_009719.1"/>
</dbReference>
<evidence type="ECO:0000313" key="3">
    <source>
        <dbReference type="EMBL" id="ABS64906.1"/>
    </source>
</evidence>
<dbReference type="PROSITE" id="PS50213">
    <property type="entry name" value="FAS1"/>
    <property type="match status" value="1"/>
</dbReference>
<dbReference type="GO" id="GO:0030198">
    <property type="term" value="P:extracellular matrix organization"/>
    <property type="evidence" value="ECO:0007669"/>
    <property type="project" value="TreeGrafter"/>
</dbReference>
<organism evidence="3 4">
    <name type="scientific">Parvibaculum lavamentivorans (strain DS-1 / DSM 13023 / NCIMB 13966)</name>
    <dbReference type="NCBI Taxonomy" id="402881"/>
    <lineage>
        <taxon>Bacteria</taxon>
        <taxon>Pseudomonadati</taxon>
        <taxon>Pseudomonadota</taxon>
        <taxon>Alphaproteobacteria</taxon>
        <taxon>Hyphomicrobiales</taxon>
        <taxon>Parvibaculaceae</taxon>
        <taxon>Parvibaculum</taxon>
    </lineage>
</organism>
<keyword evidence="4" id="KW-1185">Reference proteome</keyword>
<evidence type="ECO:0000313" key="4">
    <source>
        <dbReference type="Proteomes" id="UP000006377"/>
    </source>
</evidence>
<protein>
    <submittedName>
        <fullName evidence="3">Beta-Ig-H3/fasciclin</fullName>
    </submittedName>
</protein>
<dbReference type="InterPro" id="IPR050904">
    <property type="entry name" value="Adhesion/Biosynth-related"/>
</dbReference>
<dbReference type="GO" id="GO:0007155">
    <property type="term" value="P:cell adhesion"/>
    <property type="evidence" value="ECO:0007669"/>
    <property type="project" value="TreeGrafter"/>
</dbReference>
<dbReference type="GO" id="GO:0005615">
    <property type="term" value="C:extracellular space"/>
    <property type="evidence" value="ECO:0007669"/>
    <property type="project" value="TreeGrafter"/>
</dbReference>
<proteinExistence type="predicted"/>
<dbReference type="Proteomes" id="UP000006377">
    <property type="component" value="Chromosome"/>
</dbReference>
<evidence type="ECO:0000259" key="2">
    <source>
        <dbReference type="PROSITE" id="PS50213"/>
    </source>
</evidence>
<dbReference type="OrthoDB" id="9800666at2"/>
<dbReference type="EMBL" id="CP000774">
    <property type="protein sequence ID" value="ABS64906.1"/>
    <property type="molecule type" value="Genomic_DNA"/>
</dbReference>